<gene>
    <name evidence="1" type="ORF">STIAU_0408</name>
</gene>
<protein>
    <submittedName>
        <fullName evidence="1">Uncharacterized protein</fullName>
    </submittedName>
</protein>
<name>Q08WB4_STIAD</name>
<comment type="caution">
    <text evidence="1">The sequence shown here is derived from an EMBL/GenBank/DDBJ whole genome shotgun (WGS) entry which is preliminary data.</text>
</comment>
<proteinExistence type="predicted"/>
<reference evidence="1 2" key="1">
    <citation type="submission" date="2006-04" db="EMBL/GenBank/DDBJ databases">
        <authorList>
            <person name="Nierman W.C."/>
        </authorList>
    </citation>
    <scope>NUCLEOTIDE SEQUENCE [LARGE SCALE GENOMIC DNA]</scope>
    <source>
        <strain evidence="1 2">DW4/3-1</strain>
    </source>
</reference>
<sequence>MDGSQCGGKGQAPCTVCGDAPSFIIAAEAAAQCKEPAEPMCEPGLVPNKEGNRCDEVPPPGGGLVRRGSDSNISVGKISTSNPTLWINIATFAAYIISTSHPGGNDPWIPVNQFCSVLTLEWLRARNQGQPPQPYGLSRFSAQEQIGMAQMLINYNSLNDQTTTAANVLGGTVVDRETVINTLELNGYPEGTQIWAGNDVHVVGFYVRQGGIELYDSNTGDTTSFPTNRFRQEVEQRGLNSFVVREGVGGKKCGGWKGGCCVIC</sequence>
<evidence type="ECO:0000313" key="2">
    <source>
        <dbReference type="Proteomes" id="UP000032702"/>
    </source>
</evidence>
<organism evidence="1 2">
    <name type="scientific">Stigmatella aurantiaca (strain DW4/3-1)</name>
    <dbReference type="NCBI Taxonomy" id="378806"/>
    <lineage>
        <taxon>Bacteria</taxon>
        <taxon>Pseudomonadati</taxon>
        <taxon>Myxococcota</taxon>
        <taxon>Myxococcia</taxon>
        <taxon>Myxococcales</taxon>
        <taxon>Cystobacterineae</taxon>
        <taxon>Archangiaceae</taxon>
        <taxon>Stigmatella</taxon>
    </lineage>
</organism>
<dbReference type="AlphaFoldDB" id="Q08WB4"/>
<evidence type="ECO:0000313" key="1">
    <source>
        <dbReference type="EMBL" id="EAU64780.1"/>
    </source>
</evidence>
<dbReference type="EMBL" id="AAMD01000103">
    <property type="protein sequence ID" value="EAU64780.1"/>
    <property type="molecule type" value="Genomic_DNA"/>
</dbReference>
<dbReference type="Proteomes" id="UP000032702">
    <property type="component" value="Unassembled WGS sequence"/>
</dbReference>
<accession>Q08WB4</accession>
<dbReference type="PATRIC" id="fig|378806.16.peg.3796"/>